<organism evidence="1 2">
    <name type="scientific">Mycoplasma zalophi</name>
    <dbReference type="NCBI Taxonomy" id="191287"/>
    <lineage>
        <taxon>Bacteria</taxon>
        <taxon>Bacillati</taxon>
        <taxon>Mycoplasmatota</taxon>
        <taxon>Mollicutes</taxon>
        <taxon>Mycoplasmataceae</taxon>
        <taxon>Mycoplasma</taxon>
    </lineage>
</organism>
<keyword evidence="2" id="KW-1185">Reference proteome</keyword>
<name>A0ABS6DQG8_9MOLU</name>
<evidence type="ECO:0000313" key="2">
    <source>
        <dbReference type="Proteomes" id="UP000718793"/>
    </source>
</evidence>
<comment type="caution">
    <text evidence="1">The sequence shown here is derived from an EMBL/GenBank/DDBJ whole genome shotgun (WGS) entry which is preliminary data.</text>
</comment>
<accession>A0ABS6DQG8</accession>
<protein>
    <recommendedName>
        <fullName evidence="3">DNA polymerase III subunit delta</fullName>
    </recommendedName>
</protein>
<dbReference type="Pfam" id="PF13177">
    <property type="entry name" value="DNA_pol3_delta2"/>
    <property type="match status" value="1"/>
</dbReference>
<proteinExistence type="predicted"/>
<sequence length="294" mass="34503">MKDNNYVYKLIDNSIKQNKPFQSVIFSSSKNFKIDKYILYYINKLQNSQFSDFEQLQKQINIQILGDIHSLNKDEILNSINETFFTMNKAIKNILIIKNIENGSTQAINALLKYLETLSSNIFVLITTNNKGAVLKTILSRSTVIDLIDENTQELENYLKKLNTPFVNFYQILTNDIDIFSTFYSLENDNILQDILKAINQENLNFFDILITKMNFENSFLILNFLSYVFKNIYFLQNNINLNKIDKLIINKTTKNTEKILNLINKYQNVITNSTYNFKIQKSAFILELRSLYE</sequence>
<dbReference type="RefSeq" id="WP_216488939.1">
    <property type="nucleotide sequence ID" value="NZ_JAHMHH010000002.1"/>
</dbReference>
<gene>
    <name evidence="1" type="ORF">KQ875_02135</name>
</gene>
<dbReference type="EMBL" id="JAHMHH010000002">
    <property type="protein sequence ID" value="MBU4692393.1"/>
    <property type="molecule type" value="Genomic_DNA"/>
</dbReference>
<reference evidence="1" key="1">
    <citation type="submission" date="2021-06" db="EMBL/GenBank/DDBJ databases">
        <title>Novel Mycoplasma species detected in California sea lions (Zalophus californianus) from the USA.</title>
        <authorList>
            <person name="Volokhov D.V."/>
            <person name="Furtak V.A."/>
            <person name="Zagorodnyaya T.A."/>
        </authorList>
    </citation>
    <scope>NUCLEOTIDE SEQUENCE [LARGE SCALE GENOMIC DNA]</scope>
    <source>
        <strain evidence="1">CSL 5346</strain>
    </source>
</reference>
<dbReference type="Proteomes" id="UP000718793">
    <property type="component" value="Unassembled WGS sequence"/>
</dbReference>
<evidence type="ECO:0000313" key="1">
    <source>
        <dbReference type="EMBL" id="MBU4692393.1"/>
    </source>
</evidence>
<evidence type="ECO:0008006" key="3">
    <source>
        <dbReference type="Google" id="ProtNLM"/>
    </source>
</evidence>